<protein>
    <submittedName>
        <fullName evidence="2">Uncharacterized protein</fullName>
    </submittedName>
</protein>
<evidence type="ECO:0000313" key="2">
    <source>
        <dbReference type="EMBL" id="KAJ1164252.1"/>
    </source>
</evidence>
<proteinExistence type="predicted"/>
<feature type="region of interest" description="Disordered" evidence="1">
    <location>
        <begin position="58"/>
        <end position="122"/>
    </location>
</feature>
<feature type="compositionally biased region" description="Gly residues" evidence="1">
    <location>
        <begin position="61"/>
        <end position="71"/>
    </location>
</feature>
<organism evidence="2 3">
    <name type="scientific">Pleurodeles waltl</name>
    <name type="common">Iberian ribbed newt</name>
    <dbReference type="NCBI Taxonomy" id="8319"/>
    <lineage>
        <taxon>Eukaryota</taxon>
        <taxon>Metazoa</taxon>
        <taxon>Chordata</taxon>
        <taxon>Craniata</taxon>
        <taxon>Vertebrata</taxon>
        <taxon>Euteleostomi</taxon>
        <taxon>Amphibia</taxon>
        <taxon>Batrachia</taxon>
        <taxon>Caudata</taxon>
        <taxon>Salamandroidea</taxon>
        <taxon>Salamandridae</taxon>
        <taxon>Pleurodelinae</taxon>
        <taxon>Pleurodeles</taxon>
    </lineage>
</organism>
<dbReference type="Proteomes" id="UP001066276">
    <property type="component" value="Chromosome 4_2"/>
</dbReference>
<comment type="caution">
    <text evidence="2">The sequence shown here is derived from an EMBL/GenBank/DDBJ whole genome shotgun (WGS) entry which is preliminary data.</text>
</comment>
<feature type="compositionally biased region" description="Low complexity" evidence="1">
    <location>
        <begin position="77"/>
        <end position="97"/>
    </location>
</feature>
<name>A0AAV7SJN7_PLEWA</name>
<reference evidence="2" key="1">
    <citation type="journal article" date="2022" name="bioRxiv">
        <title>Sequencing and chromosome-scale assembly of the giantPleurodeles waltlgenome.</title>
        <authorList>
            <person name="Brown T."/>
            <person name="Elewa A."/>
            <person name="Iarovenko S."/>
            <person name="Subramanian E."/>
            <person name="Araus A.J."/>
            <person name="Petzold A."/>
            <person name="Susuki M."/>
            <person name="Suzuki K.-i.T."/>
            <person name="Hayashi T."/>
            <person name="Toyoda A."/>
            <person name="Oliveira C."/>
            <person name="Osipova E."/>
            <person name="Leigh N.D."/>
            <person name="Simon A."/>
            <person name="Yun M.H."/>
        </authorList>
    </citation>
    <scope>NUCLEOTIDE SEQUENCE</scope>
    <source>
        <strain evidence="2">20211129_DDA</strain>
        <tissue evidence="2">Liver</tissue>
    </source>
</reference>
<dbReference type="AlphaFoldDB" id="A0AAV7SJN7"/>
<accession>A0AAV7SJN7</accession>
<feature type="region of interest" description="Disordered" evidence="1">
    <location>
        <begin position="137"/>
        <end position="157"/>
    </location>
</feature>
<gene>
    <name evidence="2" type="ORF">NDU88_004697</name>
</gene>
<evidence type="ECO:0000313" key="3">
    <source>
        <dbReference type="Proteomes" id="UP001066276"/>
    </source>
</evidence>
<sequence>MADPKVLEAVALLRQAGRLDLLREGALESGRPARRASAGVAAAVAACSPPRMVEKVRKVGAGAGARGGTKAGRGRAARPAARPAATGEAPEAGPGRAQPEGRQALGGKGKPRFRRPQGSRRDLTCALGNSAAGLRVCKGGGGARLAREAGAKKKGPV</sequence>
<dbReference type="EMBL" id="JANPWB010000008">
    <property type="protein sequence ID" value="KAJ1164252.1"/>
    <property type="molecule type" value="Genomic_DNA"/>
</dbReference>
<feature type="compositionally biased region" description="Basic residues" evidence="1">
    <location>
        <begin position="109"/>
        <end position="118"/>
    </location>
</feature>
<evidence type="ECO:0000256" key="1">
    <source>
        <dbReference type="SAM" id="MobiDB-lite"/>
    </source>
</evidence>
<keyword evidence="3" id="KW-1185">Reference proteome</keyword>